<organism evidence="1">
    <name type="scientific">Oceaniferula spumae</name>
    <dbReference type="NCBI Taxonomy" id="2979115"/>
    <lineage>
        <taxon>Bacteria</taxon>
        <taxon>Pseudomonadati</taxon>
        <taxon>Verrucomicrobiota</taxon>
        <taxon>Verrucomicrobiia</taxon>
        <taxon>Verrucomicrobiales</taxon>
        <taxon>Verrucomicrobiaceae</taxon>
        <taxon>Oceaniferula</taxon>
    </lineage>
</organism>
<dbReference type="AlphaFoldDB" id="A0AAT9FP24"/>
<reference evidence="1" key="1">
    <citation type="submission" date="2024-07" db="EMBL/GenBank/DDBJ databases">
        <title>Complete genome sequence of Verrucomicrobiaceae bacterium NT6N.</title>
        <authorList>
            <person name="Huang C."/>
            <person name="Takami H."/>
            <person name="Hamasaki K."/>
        </authorList>
    </citation>
    <scope>NUCLEOTIDE SEQUENCE</scope>
    <source>
        <strain evidence="1">NT6N</strain>
    </source>
</reference>
<evidence type="ECO:0000313" key="1">
    <source>
        <dbReference type="EMBL" id="BDS07733.1"/>
    </source>
</evidence>
<sequence length="81" mass="9675">MEDIPPPVTCILLKGNRFFLLNIFCGERFRSLTRYPVWLNYERKYKRTGKLPSKPNYARGYMVDCTYLFDLGSSFTMRYKS</sequence>
<name>A0AAT9FP24_9BACT</name>
<accession>A0AAT9FP24</accession>
<protein>
    <submittedName>
        <fullName evidence="1">Uncharacterized protein</fullName>
    </submittedName>
</protein>
<dbReference type="EMBL" id="AP026866">
    <property type="protein sequence ID" value="BDS07733.1"/>
    <property type="molecule type" value="Genomic_DNA"/>
</dbReference>
<dbReference type="KEGG" id="osu:NT6N_27730"/>
<gene>
    <name evidence="1" type="ORF">NT6N_27730</name>
</gene>
<proteinExistence type="predicted"/>